<dbReference type="PROSITE" id="PS50850">
    <property type="entry name" value="MFS"/>
    <property type="match status" value="1"/>
</dbReference>
<dbReference type="InterPro" id="IPR036259">
    <property type="entry name" value="MFS_trans_sf"/>
</dbReference>
<dbReference type="InterPro" id="IPR050327">
    <property type="entry name" value="Proton-linked_MCT"/>
</dbReference>
<dbReference type="SUPFAM" id="SSF103473">
    <property type="entry name" value="MFS general substrate transporter"/>
    <property type="match status" value="1"/>
</dbReference>
<keyword evidence="3" id="KW-0812">Transmembrane</keyword>
<feature type="transmembrane region" description="Helical" evidence="3">
    <location>
        <begin position="554"/>
        <end position="576"/>
    </location>
</feature>
<feature type="transmembrane region" description="Helical" evidence="3">
    <location>
        <begin position="227"/>
        <end position="247"/>
    </location>
</feature>
<keyword evidence="6" id="KW-1185">Reference proteome</keyword>
<feature type="transmembrane region" description="Helical" evidence="3">
    <location>
        <begin position="197"/>
        <end position="215"/>
    </location>
</feature>
<evidence type="ECO:0000256" key="2">
    <source>
        <dbReference type="SAM" id="MobiDB-lite"/>
    </source>
</evidence>
<feature type="transmembrane region" description="Helical" evidence="3">
    <location>
        <begin position="171"/>
        <end position="192"/>
    </location>
</feature>
<feature type="transmembrane region" description="Helical" evidence="3">
    <location>
        <begin position="496"/>
        <end position="515"/>
    </location>
</feature>
<dbReference type="Pfam" id="PF07690">
    <property type="entry name" value="MFS_1"/>
    <property type="match status" value="2"/>
</dbReference>
<dbReference type="EMBL" id="OV121134">
    <property type="protein sequence ID" value="CAH0552979.1"/>
    <property type="molecule type" value="Genomic_DNA"/>
</dbReference>
<proteinExistence type="predicted"/>
<accession>A0A9P0AY15</accession>
<reference evidence="5" key="1">
    <citation type="submission" date="2021-12" db="EMBL/GenBank/DDBJ databases">
        <authorList>
            <person name="King R."/>
        </authorList>
    </citation>
    <scope>NUCLEOTIDE SEQUENCE</scope>
</reference>
<comment type="subcellular location">
    <subcellularLocation>
        <location evidence="1">Membrane</location>
        <topology evidence="1">Multi-pass membrane protein</topology>
    </subcellularLocation>
</comment>
<evidence type="ECO:0000313" key="6">
    <source>
        <dbReference type="Proteomes" id="UP001154078"/>
    </source>
</evidence>
<dbReference type="Proteomes" id="UP001154078">
    <property type="component" value="Chromosome 3"/>
</dbReference>
<feature type="domain" description="Major facilitator superfamily (MFS) profile" evidence="4">
    <location>
        <begin position="71"/>
        <end position="642"/>
    </location>
</feature>
<organism evidence="5 6">
    <name type="scientific">Brassicogethes aeneus</name>
    <name type="common">Rape pollen beetle</name>
    <name type="synonym">Meligethes aeneus</name>
    <dbReference type="NCBI Taxonomy" id="1431903"/>
    <lineage>
        <taxon>Eukaryota</taxon>
        <taxon>Metazoa</taxon>
        <taxon>Ecdysozoa</taxon>
        <taxon>Arthropoda</taxon>
        <taxon>Hexapoda</taxon>
        <taxon>Insecta</taxon>
        <taxon>Pterygota</taxon>
        <taxon>Neoptera</taxon>
        <taxon>Endopterygota</taxon>
        <taxon>Coleoptera</taxon>
        <taxon>Polyphaga</taxon>
        <taxon>Cucujiformia</taxon>
        <taxon>Nitidulidae</taxon>
        <taxon>Meligethinae</taxon>
        <taxon>Brassicogethes</taxon>
    </lineage>
</organism>
<dbReference type="CDD" id="cd17352">
    <property type="entry name" value="MFS_MCT_SLC16"/>
    <property type="match status" value="1"/>
</dbReference>
<feature type="region of interest" description="Disordered" evidence="2">
    <location>
        <begin position="1"/>
        <end position="26"/>
    </location>
</feature>
<dbReference type="GO" id="GO:0016020">
    <property type="term" value="C:membrane"/>
    <property type="evidence" value="ECO:0007669"/>
    <property type="project" value="UniProtKB-SubCell"/>
</dbReference>
<feature type="transmembrane region" description="Helical" evidence="3">
    <location>
        <begin position="527"/>
        <end position="548"/>
    </location>
</feature>
<feature type="transmembrane region" description="Helical" evidence="3">
    <location>
        <begin position="462"/>
        <end position="484"/>
    </location>
</feature>
<feature type="transmembrane region" description="Helical" evidence="3">
    <location>
        <begin position="618"/>
        <end position="640"/>
    </location>
</feature>
<evidence type="ECO:0000259" key="4">
    <source>
        <dbReference type="PROSITE" id="PS50850"/>
    </source>
</evidence>
<feature type="transmembrane region" description="Helical" evidence="3">
    <location>
        <begin position="73"/>
        <end position="97"/>
    </location>
</feature>
<protein>
    <recommendedName>
        <fullName evidence="4">Major facilitator superfamily (MFS) profile domain-containing protein</fullName>
    </recommendedName>
</protein>
<evidence type="ECO:0000256" key="1">
    <source>
        <dbReference type="ARBA" id="ARBA00004141"/>
    </source>
</evidence>
<gene>
    <name evidence="5" type="ORF">MELIAE_LOCUS5093</name>
</gene>
<evidence type="ECO:0000313" key="5">
    <source>
        <dbReference type="EMBL" id="CAH0552979.1"/>
    </source>
</evidence>
<keyword evidence="3" id="KW-1133">Transmembrane helix</keyword>
<name>A0A9P0AY15_BRAAE</name>
<dbReference type="InterPro" id="IPR020846">
    <property type="entry name" value="MFS_dom"/>
</dbReference>
<dbReference type="PANTHER" id="PTHR11360:SF238">
    <property type="entry name" value="SD10469P"/>
    <property type="match status" value="1"/>
</dbReference>
<keyword evidence="3" id="KW-0472">Membrane</keyword>
<evidence type="ECO:0000256" key="3">
    <source>
        <dbReference type="SAM" id="Phobius"/>
    </source>
</evidence>
<dbReference type="Gene3D" id="1.20.1250.20">
    <property type="entry name" value="MFS general substrate transporter like domains"/>
    <property type="match status" value="2"/>
</dbReference>
<feature type="transmembrane region" description="Helical" evidence="3">
    <location>
        <begin position="109"/>
        <end position="133"/>
    </location>
</feature>
<sequence>MAPPNVTDGNDNGYRMVPSNEPEENYEKVQNIEETDKDVAKEKEKHLFEKAPLKEDSEPEAAVVVPPDGGWGWVIVVASFMCNMVVDGIIFSFGAFLPGIAESFDVSKASVTLVGSLMSGFYLISGPFASALANRYGFQLVAIVGSVLGTTAFAISYFATNVQFLCISYGVLGGIGFGLIYVPSVITVGFYFERWRALATGIAVCGSGIGTFLFAPLSKWMIEKMGWRTSLLFQGAIVLSCVLYGLAFKPLKPTKIKDIDEADGKELVMDPSKLPVATKVKMEEAMRRIRRGSTVSAYDHQTSISRMLGVNNNSDYPRVSDVYQTINIPSRKILETYIEKRLSVPSISEKDKPKSYDLKQNLLEGKNPIIIVPKRNRTTSQNEESEVNRPLYRDDIFFCASLKRLPQYTSRTSIAYNLAVTRLPTKNDVEEEIKHTCKLCPEAVKRTLATMLDYSLLKSPSFILLSVGGFLTMMGFYVPFMYLVDRATFHKMDLDTAVWLVSSIGIANTFGRVMCGVLSSFPSVNALLVTNVALTIGGVATIFSGISMTTEYQFFYAVVFGLSIACFASLRSIIVVDLLGLEKLTNAFGLLLLFQGVAAIIGAPLAGAFRDYTGGYEYSFYLSGSMLLSSAVICYPLNYLNKWEKKRNNKLQREKTVPV</sequence>
<dbReference type="AlphaFoldDB" id="A0A9P0AY15"/>
<dbReference type="PANTHER" id="PTHR11360">
    <property type="entry name" value="MONOCARBOXYLATE TRANSPORTER"/>
    <property type="match status" value="1"/>
</dbReference>
<feature type="transmembrane region" description="Helical" evidence="3">
    <location>
        <begin position="140"/>
        <end position="159"/>
    </location>
</feature>
<dbReference type="GO" id="GO:0008028">
    <property type="term" value="F:monocarboxylic acid transmembrane transporter activity"/>
    <property type="evidence" value="ECO:0007669"/>
    <property type="project" value="TreeGrafter"/>
</dbReference>
<feature type="transmembrane region" description="Helical" evidence="3">
    <location>
        <begin position="588"/>
        <end position="606"/>
    </location>
</feature>
<dbReference type="InterPro" id="IPR011701">
    <property type="entry name" value="MFS"/>
</dbReference>
<dbReference type="OrthoDB" id="6509908at2759"/>